<keyword evidence="1" id="KW-0812">Transmembrane</keyword>
<keyword evidence="1" id="KW-1133">Transmembrane helix</keyword>
<name>A0A5E4LQM4_9ARCH</name>
<sequence>MGCFIAPAVLGIFTTIFRKKFPKNWHVNWLNTMILGGMVVLGIDHVASGELVPWPPFLTAMSNPAGVAVLINEILTIGIPMAIALVLLWVGMVIVYEKVLLPKKVPSSA</sequence>
<protein>
    <submittedName>
        <fullName evidence="2">Uncharacterized protein</fullName>
    </submittedName>
</protein>
<evidence type="ECO:0000313" key="3">
    <source>
        <dbReference type="Proteomes" id="UP000789941"/>
    </source>
</evidence>
<organism evidence="2 3">
    <name type="scientific">Candidatus Bilamarchaeum dharawalense</name>
    <dbReference type="NCBI Taxonomy" id="2885759"/>
    <lineage>
        <taxon>Archaea</taxon>
        <taxon>Candidatus Micrarchaeota</taxon>
        <taxon>Candidatus Micrarchaeia</taxon>
        <taxon>Candidatus Anstonellales</taxon>
        <taxon>Candidatus Bilamarchaeaceae</taxon>
        <taxon>Candidatus Bilamarchaeum</taxon>
    </lineage>
</organism>
<dbReference type="AlphaFoldDB" id="A0A5E4LQM4"/>
<evidence type="ECO:0000313" key="2">
    <source>
        <dbReference type="EMBL" id="VVC04415.1"/>
    </source>
</evidence>
<dbReference type="EMBL" id="CABMJJ010000009">
    <property type="protein sequence ID" value="VVC04415.1"/>
    <property type="molecule type" value="Genomic_DNA"/>
</dbReference>
<feature type="transmembrane region" description="Helical" evidence="1">
    <location>
        <begin position="27"/>
        <end position="47"/>
    </location>
</feature>
<accession>A0A5E4LQM4</accession>
<dbReference type="Proteomes" id="UP000789941">
    <property type="component" value="Unassembled WGS sequence"/>
</dbReference>
<evidence type="ECO:0000256" key="1">
    <source>
        <dbReference type="SAM" id="Phobius"/>
    </source>
</evidence>
<gene>
    <name evidence="2" type="ORF">LFW2832_00937</name>
</gene>
<keyword evidence="1" id="KW-0472">Membrane</keyword>
<proteinExistence type="predicted"/>
<reference evidence="2 3" key="1">
    <citation type="submission" date="2019-08" db="EMBL/GenBank/DDBJ databases">
        <authorList>
            <person name="Vazquez-Campos X."/>
        </authorList>
    </citation>
    <scope>NUCLEOTIDE SEQUENCE [LARGE SCALE GENOMIC DNA]</scope>
    <source>
        <strain evidence="2">LFW-283_2</strain>
    </source>
</reference>
<comment type="caution">
    <text evidence="2">The sequence shown here is derived from an EMBL/GenBank/DDBJ whole genome shotgun (WGS) entry which is preliminary data.</text>
</comment>
<feature type="transmembrane region" description="Helical" evidence="1">
    <location>
        <begin position="67"/>
        <end position="96"/>
    </location>
</feature>